<feature type="compositionally biased region" description="Basic and acidic residues" evidence="1">
    <location>
        <begin position="260"/>
        <end position="274"/>
    </location>
</feature>
<accession>A0A646RQU0</accession>
<evidence type="ECO:0000313" key="2">
    <source>
        <dbReference type="EMBL" id="QDC33519.1"/>
    </source>
</evidence>
<evidence type="ECO:0000256" key="1">
    <source>
        <dbReference type="SAM" id="MobiDB-lite"/>
    </source>
</evidence>
<feature type="region of interest" description="Disordered" evidence="1">
    <location>
        <begin position="235"/>
        <end position="274"/>
    </location>
</feature>
<proteinExistence type="predicted"/>
<dbReference type="EMBL" id="MK204655">
    <property type="protein sequence ID" value="QDC33519.1"/>
    <property type="molecule type" value="Genomic_RNA"/>
</dbReference>
<protein>
    <submittedName>
        <fullName evidence="2">Movement protein</fullName>
    </submittedName>
</protein>
<sequence length="290" mass="31907">MAFVLGAGKSEVYKKKSRNIYRNSYSFLNSSVSAVRCQTVTQLRLTELNSLQISAESLLPTDIIENAVKEGYKFLHWGALVVDIFPLFHQVPKSPTDGAVVLFDARWERPEDAVIAIKPFSLTSQKKTVEIYPNFTVSTDDDLALESLSLVCLFKDVFMRDGNSPFAIRTGCLYRRIKEMDDGATLMKLKGEGDVPEWAIDLAHGAVSQRIVNDLPANLGFGSMRKQEAAVSLASKRARQQHSQQDGKLNGGGGLSSGICEERSQADGDKRAEATRLIQGYEAGRRASGL</sequence>
<organism evidence="2">
    <name type="scientific">Grapevine Kizil Sapak virus</name>
    <dbReference type="NCBI Taxonomy" id="2650001"/>
    <lineage>
        <taxon>Viruses</taxon>
        <taxon>Riboviria</taxon>
        <taxon>Orthornavirae</taxon>
        <taxon>Kitrinoviricota</taxon>
        <taxon>Alsuviricetes</taxon>
        <taxon>Tymovirales</taxon>
        <taxon>Betaflexiviridae</taxon>
    </lineage>
</organism>
<reference evidence="2" key="1">
    <citation type="submission" date="2018-11" db="EMBL/GenBank/DDBJ databases">
        <title>Molecular diversity of grapevine Kizil Sapak virus and development of a broad-spectrum GKSV detection assay.</title>
        <authorList>
            <person name="Marais A."/>
            <person name="Faure C."/>
            <person name="Theil S."/>
            <person name="Lacombe T."/>
            <person name="Boursiquot J.-M."/>
            <person name="Candresse T."/>
        </authorList>
    </citation>
    <scope>NUCLEOTIDE SEQUENCE</scope>
    <source>
        <strain evidence="2">NT200</strain>
    </source>
</reference>
<dbReference type="Pfam" id="PF01107">
    <property type="entry name" value="MP"/>
    <property type="match status" value="1"/>
</dbReference>
<name>A0A646RQU0_9VIRU</name>
<dbReference type="InterPro" id="IPR028919">
    <property type="entry name" value="Viral_movement"/>
</dbReference>